<evidence type="ECO:0000256" key="1">
    <source>
        <dbReference type="SAM" id="Phobius"/>
    </source>
</evidence>
<keyword evidence="1" id="KW-0472">Membrane</keyword>
<organism evidence="2 3">
    <name type="scientific">Clostridium senegalense</name>
    <dbReference type="NCBI Taxonomy" id="1465809"/>
    <lineage>
        <taxon>Bacteria</taxon>
        <taxon>Bacillati</taxon>
        <taxon>Bacillota</taxon>
        <taxon>Clostridia</taxon>
        <taxon>Eubacteriales</taxon>
        <taxon>Clostridiaceae</taxon>
        <taxon>Clostridium</taxon>
    </lineage>
</organism>
<gene>
    <name evidence="2" type="ORF">G3M99_03295</name>
</gene>
<comment type="caution">
    <text evidence="2">The sequence shown here is derived from an EMBL/GenBank/DDBJ whole genome shotgun (WGS) entry which is preliminary data.</text>
</comment>
<keyword evidence="1" id="KW-0812">Transmembrane</keyword>
<protein>
    <submittedName>
        <fullName evidence="2">Uncharacterized protein</fullName>
    </submittedName>
</protein>
<feature type="transmembrane region" description="Helical" evidence="1">
    <location>
        <begin position="29"/>
        <end position="47"/>
    </location>
</feature>
<dbReference type="RefSeq" id="WP_061993941.1">
    <property type="nucleotide sequence ID" value="NZ_JAAGPU010000003.1"/>
</dbReference>
<evidence type="ECO:0000313" key="2">
    <source>
        <dbReference type="EMBL" id="NEU03896.1"/>
    </source>
</evidence>
<reference evidence="2 3" key="1">
    <citation type="submission" date="2020-02" db="EMBL/GenBank/DDBJ databases">
        <title>Genome assembly of a novel Clostridium senegalense strain.</title>
        <authorList>
            <person name="Gupta T.B."/>
            <person name="Jauregui R."/>
            <person name="Maclean P."/>
            <person name="Nawarathana A."/>
            <person name="Brightwell G."/>
        </authorList>
    </citation>
    <scope>NUCLEOTIDE SEQUENCE [LARGE SCALE GENOMIC DNA]</scope>
    <source>
        <strain evidence="2 3">AGRFS4</strain>
    </source>
</reference>
<dbReference type="EMBL" id="JAAGPU010000003">
    <property type="protein sequence ID" value="NEU03896.1"/>
    <property type="molecule type" value="Genomic_DNA"/>
</dbReference>
<evidence type="ECO:0000313" key="3">
    <source>
        <dbReference type="Proteomes" id="UP000481872"/>
    </source>
</evidence>
<keyword evidence="1" id="KW-1133">Transmembrane helix</keyword>
<keyword evidence="3" id="KW-1185">Reference proteome</keyword>
<dbReference type="Proteomes" id="UP000481872">
    <property type="component" value="Unassembled WGS sequence"/>
</dbReference>
<accession>A0A6M0GZ96</accession>
<name>A0A6M0GZ96_9CLOT</name>
<proteinExistence type="predicted"/>
<dbReference type="AlphaFoldDB" id="A0A6M0GZ96"/>
<sequence length="173" mass="20448">MIYTIIASIIAIILFISLRKNINRIIRGILFLFIIVLIIGSSFIRGMNFGTYVGSLNINWNLNIPKAEKELKVLDSGSSFHGDGEDVVILQYSKEKLLNIEKELKWEQCNKYIVEDMQRFYSDSNESYKKESLVLDNKKKYLYFHKFENNNYDWVTFLLDERESCIYVFESHM</sequence>